<evidence type="ECO:0000313" key="6">
    <source>
        <dbReference type="Proteomes" id="UP001432222"/>
    </source>
</evidence>
<organism evidence="5 6">
    <name type="scientific">Kitasatospora purpeofusca</name>
    <dbReference type="NCBI Taxonomy" id="67352"/>
    <lineage>
        <taxon>Bacteria</taxon>
        <taxon>Bacillati</taxon>
        <taxon>Actinomycetota</taxon>
        <taxon>Actinomycetes</taxon>
        <taxon>Kitasatosporales</taxon>
        <taxon>Streptomycetaceae</taxon>
        <taxon>Kitasatospora</taxon>
    </lineage>
</organism>
<dbReference type="CDD" id="cd07989">
    <property type="entry name" value="LPLAT_AGPAT-like"/>
    <property type="match status" value="1"/>
</dbReference>
<keyword evidence="6" id="KW-1185">Reference proteome</keyword>
<dbReference type="GO" id="GO:0016746">
    <property type="term" value="F:acyltransferase activity"/>
    <property type="evidence" value="ECO:0007669"/>
    <property type="project" value="UniProtKB-KW"/>
</dbReference>
<feature type="compositionally biased region" description="Low complexity" evidence="3">
    <location>
        <begin position="227"/>
        <end position="237"/>
    </location>
</feature>
<evidence type="ECO:0000256" key="3">
    <source>
        <dbReference type="SAM" id="MobiDB-lite"/>
    </source>
</evidence>
<keyword evidence="2 5" id="KW-0012">Acyltransferase</keyword>
<dbReference type="PANTHER" id="PTHR10434:SF11">
    <property type="entry name" value="1-ACYL-SN-GLYCEROL-3-PHOSPHATE ACYLTRANSFERASE"/>
    <property type="match status" value="1"/>
</dbReference>
<dbReference type="EMBL" id="CP108110">
    <property type="protein sequence ID" value="WUQ82017.1"/>
    <property type="molecule type" value="Genomic_DNA"/>
</dbReference>
<keyword evidence="1" id="KW-0808">Transferase</keyword>
<dbReference type="SMART" id="SM00563">
    <property type="entry name" value="PlsC"/>
    <property type="match status" value="1"/>
</dbReference>
<evidence type="ECO:0000256" key="2">
    <source>
        <dbReference type="ARBA" id="ARBA00023315"/>
    </source>
</evidence>
<sequence>MLSRTAALLLPAFGRLRITADPAPDTAPVTTTATEGTVPTVAPGSIVAANHTSLADPVVVLAALHRLGARPVVLATAGLWRIPLLGTLLRHEGHIAVHRGTARAAESLDAAAEALAAGRVVLIYGEGGLPRRRDSGELPPGPFRSGLARLAHATGAPVVPLGQAGSRRLTSGGTVKQLAGLATAPVRRPGLYVHLGAPLHLPADTAEATARAHHAVTAAWTAAGRHAAARHAAAGHGPEATGPEATAP</sequence>
<reference evidence="5" key="1">
    <citation type="submission" date="2022-10" db="EMBL/GenBank/DDBJ databases">
        <title>The complete genomes of actinobacterial strains from the NBC collection.</title>
        <authorList>
            <person name="Joergensen T.S."/>
            <person name="Alvarez Arevalo M."/>
            <person name="Sterndorff E.B."/>
            <person name="Faurdal D."/>
            <person name="Vuksanovic O."/>
            <person name="Mourched A.-S."/>
            <person name="Charusanti P."/>
            <person name="Shaw S."/>
            <person name="Blin K."/>
            <person name="Weber T."/>
        </authorList>
    </citation>
    <scope>NUCLEOTIDE SEQUENCE</scope>
    <source>
        <strain evidence="5">NBC_00222</strain>
    </source>
</reference>
<feature type="region of interest" description="Disordered" evidence="3">
    <location>
        <begin position="227"/>
        <end position="248"/>
    </location>
</feature>
<dbReference type="SUPFAM" id="SSF69593">
    <property type="entry name" value="Glycerol-3-phosphate (1)-acyltransferase"/>
    <property type="match status" value="1"/>
</dbReference>
<dbReference type="InterPro" id="IPR002123">
    <property type="entry name" value="Plipid/glycerol_acylTrfase"/>
</dbReference>
<evidence type="ECO:0000259" key="4">
    <source>
        <dbReference type="SMART" id="SM00563"/>
    </source>
</evidence>
<evidence type="ECO:0000256" key="1">
    <source>
        <dbReference type="ARBA" id="ARBA00022679"/>
    </source>
</evidence>
<name>A0ABZ1TST6_9ACTN</name>
<dbReference type="RefSeq" id="WP_328953089.1">
    <property type="nucleotide sequence ID" value="NZ_CP108110.1"/>
</dbReference>
<dbReference type="PANTHER" id="PTHR10434">
    <property type="entry name" value="1-ACYL-SN-GLYCEROL-3-PHOSPHATE ACYLTRANSFERASE"/>
    <property type="match status" value="1"/>
</dbReference>
<dbReference type="Pfam" id="PF01553">
    <property type="entry name" value="Acyltransferase"/>
    <property type="match status" value="1"/>
</dbReference>
<proteinExistence type="predicted"/>
<protein>
    <submittedName>
        <fullName evidence="5">1-acyl-sn-glycerol-3-phosphate acyltransferase</fullName>
    </submittedName>
</protein>
<accession>A0ABZ1TST6</accession>
<gene>
    <name evidence="5" type="ORF">OHA16_02895</name>
</gene>
<evidence type="ECO:0000313" key="5">
    <source>
        <dbReference type="EMBL" id="WUQ82017.1"/>
    </source>
</evidence>
<feature type="domain" description="Phospholipid/glycerol acyltransferase" evidence="4">
    <location>
        <begin position="45"/>
        <end position="166"/>
    </location>
</feature>
<dbReference type="Proteomes" id="UP001432222">
    <property type="component" value="Chromosome"/>
</dbReference>